<dbReference type="GeneID" id="101863890"/>
<evidence type="ECO:0000313" key="1">
    <source>
        <dbReference type="Proteomes" id="UP000694888"/>
    </source>
</evidence>
<gene>
    <name evidence="2" type="primary">LOC101863890</name>
</gene>
<dbReference type="Proteomes" id="UP000694888">
    <property type="component" value="Unplaced"/>
</dbReference>
<accession>A0ABM0JKA5</accession>
<dbReference type="RefSeq" id="XP_005095698.1">
    <property type="nucleotide sequence ID" value="XM_005095641.1"/>
</dbReference>
<protein>
    <submittedName>
        <fullName evidence="2">Spore wall protein 2-like</fullName>
    </submittedName>
</protein>
<sequence>MAEQRTTPSLVGAEETQVEIGSVRFVPQRRRFVDGEESRRKRRRVSGEWRGEAGLGEGEEVIVVSDDEEEVGEGEEVIVVSDDEEEVGEGDEVIVVSDDEEVGEGEEVVVVSDGEEVSEAEKVVSKTEKVFKVGGKEVVVTIEMGKFAEGEEVKVDKGEVVVDVELVKGEGKVVLDLEVEVEKGTAAGRRPEVEVLEVEVLKGEEVKVEML</sequence>
<proteinExistence type="predicted"/>
<organism evidence="1 2">
    <name type="scientific">Aplysia californica</name>
    <name type="common">California sea hare</name>
    <dbReference type="NCBI Taxonomy" id="6500"/>
    <lineage>
        <taxon>Eukaryota</taxon>
        <taxon>Metazoa</taxon>
        <taxon>Spiralia</taxon>
        <taxon>Lophotrochozoa</taxon>
        <taxon>Mollusca</taxon>
        <taxon>Gastropoda</taxon>
        <taxon>Heterobranchia</taxon>
        <taxon>Euthyneura</taxon>
        <taxon>Tectipleura</taxon>
        <taxon>Aplysiida</taxon>
        <taxon>Aplysioidea</taxon>
        <taxon>Aplysiidae</taxon>
        <taxon>Aplysia</taxon>
    </lineage>
</organism>
<keyword evidence="1" id="KW-1185">Reference proteome</keyword>
<evidence type="ECO:0000313" key="2">
    <source>
        <dbReference type="RefSeq" id="XP_005095698.1"/>
    </source>
</evidence>
<name>A0ABM0JKA5_APLCA</name>
<reference evidence="2" key="1">
    <citation type="submission" date="2025-08" db="UniProtKB">
        <authorList>
            <consortium name="RefSeq"/>
        </authorList>
    </citation>
    <scope>IDENTIFICATION</scope>
</reference>